<evidence type="ECO:0008006" key="4">
    <source>
        <dbReference type="Google" id="ProtNLM"/>
    </source>
</evidence>
<keyword evidence="3" id="KW-1185">Reference proteome</keyword>
<dbReference type="PANTHER" id="PTHR31696">
    <property type="entry name" value="PROTEIN MIZU-KUSSEI 1"/>
    <property type="match status" value="1"/>
</dbReference>
<evidence type="ECO:0000313" key="3">
    <source>
        <dbReference type="Proteomes" id="UP000017836"/>
    </source>
</evidence>
<dbReference type="InterPro" id="IPR006460">
    <property type="entry name" value="MIZ1-like_pln"/>
</dbReference>
<dbReference type="KEGG" id="atr:18439532"/>
<accession>W1PVM6</accession>
<dbReference type="GO" id="GO:0010274">
    <property type="term" value="P:hydrotropism"/>
    <property type="evidence" value="ECO:0007669"/>
    <property type="project" value="InterPro"/>
</dbReference>
<dbReference type="STRING" id="13333.W1PVM6"/>
<name>W1PVM6_AMBTC</name>
<dbReference type="eggNOG" id="ENOG502QU42">
    <property type="taxonomic scope" value="Eukaryota"/>
</dbReference>
<dbReference type="OrthoDB" id="1859415at2759"/>
<evidence type="ECO:0000313" key="2">
    <source>
        <dbReference type="EMBL" id="ERN11340.1"/>
    </source>
</evidence>
<dbReference type="AlphaFoldDB" id="W1PVM6"/>
<dbReference type="Pfam" id="PF04759">
    <property type="entry name" value="DUF617"/>
    <property type="match status" value="1"/>
</dbReference>
<dbReference type="PANTHER" id="PTHR31696:SF71">
    <property type="entry name" value="PROTEIN MIZU-KUSSEI 1"/>
    <property type="match status" value="1"/>
</dbReference>
<gene>
    <name evidence="2" type="ORF">AMTR_s00024p00251250</name>
</gene>
<protein>
    <recommendedName>
        <fullName evidence="4">Protein MIZU-KUSSEI 1</fullName>
    </recommendedName>
</protein>
<dbReference type="EMBL" id="KI392710">
    <property type="protein sequence ID" value="ERN11340.1"/>
    <property type="molecule type" value="Genomic_DNA"/>
</dbReference>
<sequence>MAAVVESGSSKRYSDRRSPVEGMGKAIVPASPGRPSVEPAAQEDELPQKPLVFKYDGGGDHKPKKVAHMLRSVLRSVIPFAVVMPFSCKGLHVLPTRPSALLRGSSSHLGSCITGTLFGYRRGHVHFTFQEDPGAWPALVIELAMQTSALVKEMACGVVRVALECERRCQDDKAKKKRGRRLIDEPVWSMYCNGRKSGYAVTRECAGGDWEILKAVQAISMGAGVLPLGHGGGGDGGGELMYMRARFERVVGSKDSEAFYMINPDGTGGPELSIFLLRI</sequence>
<dbReference type="NCBIfam" id="TIGR01570">
    <property type="entry name" value="A_thal_3588"/>
    <property type="match status" value="1"/>
</dbReference>
<dbReference type="Gramene" id="ERN11340">
    <property type="protein sequence ID" value="ERN11340"/>
    <property type="gene ID" value="AMTR_s00024p00251250"/>
</dbReference>
<feature type="region of interest" description="Disordered" evidence="1">
    <location>
        <begin position="1"/>
        <end position="43"/>
    </location>
</feature>
<evidence type="ECO:0000256" key="1">
    <source>
        <dbReference type="SAM" id="MobiDB-lite"/>
    </source>
</evidence>
<reference evidence="3" key="1">
    <citation type="journal article" date="2013" name="Science">
        <title>The Amborella genome and the evolution of flowering plants.</title>
        <authorList>
            <consortium name="Amborella Genome Project"/>
        </authorList>
    </citation>
    <scope>NUCLEOTIDE SEQUENCE [LARGE SCALE GENOMIC DNA]</scope>
</reference>
<proteinExistence type="predicted"/>
<dbReference type="Proteomes" id="UP000017836">
    <property type="component" value="Unassembled WGS sequence"/>
</dbReference>
<organism evidence="2 3">
    <name type="scientific">Amborella trichopoda</name>
    <dbReference type="NCBI Taxonomy" id="13333"/>
    <lineage>
        <taxon>Eukaryota</taxon>
        <taxon>Viridiplantae</taxon>
        <taxon>Streptophyta</taxon>
        <taxon>Embryophyta</taxon>
        <taxon>Tracheophyta</taxon>
        <taxon>Spermatophyta</taxon>
        <taxon>Magnoliopsida</taxon>
        <taxon>Amborellales</taxon>
        <taxon>Amborellaceae</taxon>
        <taxon>Amborella</taxon>
    </lineage>
</organism>
<dbReference type="HOGENOM" id="CLU_057026_1_0_1"/>